<dbReference type="OrthoDB" id="10259024at2759"/>
<sequence length="1373" mass="150470">MAPVGKGLGTLTSAAAGSLTSAAETGLSMMMPTDFPTLFAQRKADISGFYDPSMDDDGAEHVASEEAREYINVCGHNLHSVLSNPRGGNWGDAFLDAFTLPGETELTITSMLNAPVISRRDFDPFMKSLGEASAMYTKNHERPVREQLSSANVPSVAAADEDVQKCFQEVPSMYFKPEYDFTDPQTFHHVLQGASIQDTQDKLSGYLDRVEVSLLRQVSSRSDRFFEASNSQNEMKKRVTQACDQVKHLRATMERLRNSMADKSLAILQLHRRQKRLAELQEIVLQIEEMKHTESSVEALVHGHDYTGALDAIDTALRTTSQLAGIHCVRSLGEKLQTYRSFIRSQMSARFLAMVTGSDWVFDPSYDAASAASNPVLAQSLALKQDQTREEMKALMDALFRLEAIPETMNKYRSQLTDEIKIVVKTVVSETIESSSTTKPGDGADANVTVQLRALTSEEFLSCVEMIFEHLLIVLQRAMSVQTMLAATFHVDVSTPRDEHDNDSGRSTTTTTTTVTDNEWSPDAAPEAADKLAEWQETKKAAKIVREVEDAIRKTCEFSQRSVSNLFAVRKEVQATYTMPQLRSLYDATMSFVVNLEKSTGKTDYTLRGALFNQVKLFLEKYHQSQINKLVSTLNHELWKNAEISASRHASLLQFAQGKGVSLVLSHDHVVAAETAPPLKQLTLSSTLSFRVVWSVLLTLEILMNYVSLAANFPVVATDIVQRSIEMLRLFNSRTTQLVLGAGAMQVAHLKSISAKHLGLASQSLEVIVAFIPHIKCQLALHLTQRQKLLLDELDKVTHDYVEHNNKIFGKFISIVEDQIMKKALEVIATDVDYDVIAVPSAPLRSIAANTVKLYQVLSPVLPSLQLQVVFSRVFDMFTHKMPECFKAVAPRTSVGKAKVIEDIKAFVAAFQELKDVQFKGDALLAHFAGSAFDRLLSGYLYSTPNTASNTHQAAFRYLWPVLRARVFQLFRADLPSLQDAVELALTETSIDMVATDIDFIKHTTTLYEAPATCSLQLHLYDEPLPGAATVPLVGDKSSQAAALAMATESIVLLKNANATLSLPANASIFLTGPAIDSIGHLFGVDSAGTFTPEDMAEATRLAGQAAYTLVVLGEVAYVRALTATKTKLLLVLVEGRPRLLQGLPDLASAVLHAMLPGEMGGAGIASVLLGATNPSGRLPYTYPKAPLDAAVTYFHRRNAGCTTNGLFGECAPEWTFGSGLSYTRFTYSDVSVLVGEKHALTITLAVQNTGDGDRDHVVLLFPRQEARRGIAPETKRLVFFEKLAIAAGSAKVVRAELRAKDWGIYTNAVGHGLEKHVSPGAYTLLVSEAADCAKGQCVRFRAGVHGTYTPTTTVKVAAQSHIASVLRYHTSL</sequence>
<feature type="domain" description="Fibronectin type III-like" evidence="11">
    <location>
        <begin position="1257"/>
        <end position="1331"/>
    </location>
</feature>
<dbReference type="EMBL" id="KK583269">
    <property type="protein sequence ID" value="KDO22385.1"/>
    <property type="molecule type" value="Genomic_DNA"/>
</dbReference>
<dbReference type="InterPro" id="IPR026891">
    <property type="entry name" value="Fn3-like"/>
</dbReference>
<keyword evidence="4" id="KW-0813">Transport</keyword>
<dbReference type="Proteomes" id="UP000030745">
    <property type="component" value="Unassembled WGS sequence"/>
</dbReference>
<keyword evidence="8" id="KW-0175">Coiled coil</keyword>
<dbReference type="SUPFAM" id="SSF52279">
    <property type="entry name" value="Beta-D-glucan exohydrolase, C-terminal domain"/>
    <property type="match status" value="1"/>
</dbReference>
<dbReference type="Pfam" id="PF10475">
    <property type="entry name" value="Vps54_N"/>
    <property type="match status" value="1"/>
</dbReference>
<dbReference type="InterPro" id="IPR036881">
    <property type="entry name" value="Glyco_hydro_3_C_sf"/>
</dbReference>
<evidence type="ECO:0000256" key="4">
    <source>
        <dbReference type="ARBA" id="ARBA00022448"/>
    </source>
</evidence>
<organism evidence="12 13">
    <name type="scientific">Saprolegnia parasitica (strain CBS 223.65)</name>
    <dbReference type="NCBI Taxonomy" id="695850"/>
    <lineage>
        <taxon>Eukaryota</taxon>
        <taxon>Sar</taxon>
        <taxon>Stramenopiles</taxon>
        <taxon>Oomycota</taxon>
        <taxon>Saprolegniomycetes</taxon>
        <taxon>Saprolegniales</taxon>
        <taxon>Saprolegniaceae</taxon>
        <taxon>Saprolegnia</taxon>
    </lineage>
</organism>
<keyword evidence="9" id="KW-0326">Glycosidase</keyword>
<dbReference type="PANTHER" id="PTHR12965">
    <property type="entry name" value="VACUOLAR PROTEIN SORTING 54"/>
    <property type="match status" value="1"/>
</dbReference>
<dbReference type="GO" id="GO:0004553">
    <property type="term" value="F:hydrolase activity, hydrolyzing O-glycosyl compounds"/>
    <property type="evidence" value="ECO:0007669"/>
    <property type="project" value="InterPro"/>
</dbReference>
<evidence type="ECO:0000256" key="7">
    <source>
        <dbReference type="ARBA" id="ARBA00023034"/>
    </source>
</evidence>
<evidence type="ECO:0000313" key="12">
    <source>
        <dbReference type="EMBL" id="KDO22385.1"/>
    </source>
</evidence>
<keyword evidence="13" id="KW-1185">Reference proteome</keyword>
<dbReference type="Gene3D" id="3.40.50.1700">
    <property type="entry name" value="Glycoside hydrolase family 3 C-terminal domain"/>
    <property type="match status" value="2"/>
</dbReference>
<feature type="region of interest" description="Disordered" evidence="10">
    <location>
        <begin position="495"/>
        <end position="523"/>
    </location>
</feature>
<dbReference type="GO" id="GO:0005975">
    <property type="term" value="P:carbohydrate metabolic process"/>
    <property type="evidence" value="ECO:0007669"/>
    <property type="project" value="InterPro"/>
</dbReference>
<dbReference type="InterPro" id="IPR039745">
    <property type="entry name" value="Vps54"/>
</dbReference>
<name>A0A067BZV2_SAPPC</name>
<dbReference type="GeneID" id="24133381"/>
<dbReference type="GO" id="GO:0042147">
    <property type="term" value="P:retrograde transport, endosome to Golgi"/>
    <property type="evidence" value="ECO:0007669"/>
    <property type="project" value="InterPro"/>
</dbReference>
<dbReference type="GO" id="GO:0019905">
    <property type="term" value="F:syntaxin binding"/>
    <property type="evidence" value="ECO:0007669"/>
    <property type="project" value="TreeGrafter"/>
</dbReference>
<evidence type="ECO:0000256" key="6">
    <source>
        <dbReference type="ARBA" id="ARBA00022927"/>
    </source>
</evidence>
<evidence type="ECO:0000256" key="2">
    <source>
        <dbReference type="ARBA" id="ARBA00009150"/>
    </source>
</evidence>
<evidence type="ECO:0000256" key="10">
    <source>
        <dbReference type="SAM" id="MobiDB-lite"/>
    </source>
</evidence>
<dbReference type="SMART" id="SM01217">
    <property type="entry name" value="Fn3_like"/>
    <property type="match status" value="1"/>
</dbReference>
<dbReference type="PANTHER" id="PTHR12965:SF0">
    <property type="entry name" value="VACUOLAR PROTEIN SORTING-ASSOCIATED PROTEIN 54"/>
    <property type="match status" value="1"/>
</dbReference>
<dbReference type="STRING" id="695850.A0A067BZV2"/>
<evidence type="ECO:0000256" key="3">
    <source>
        <dbReference type="ARBA" id="ARBA00017665"/>
    </source>
</evidence>
<dbReference type="InterPro" id="IPR019515">
    <property type="entry name" value="VPS54_N"/>
</dbReference>
<dbReference type="Gene3D" id="2.60.40.10">
    <property type="entry name" value="Immunoglobulins"/>
    <property type="match status" value="1"/>
</dbReference>
<dbReference type="GO" id="GO:0000938">
    <property type="term" value="C:GARP complex"/>
    <property type="evidence" value="ECO:0007669"/>
    <property type="project" value="InterPro"/>
</dbReference>
<evidence type="ECO:0000256" key="9">
    <source>
        <dbReference type="ARBA" id="ARBA00023295"/>
    </source>
</evidence>
<keyword evidence="7" id="KW-0333">Golgi apparatus</keyword>
<dbReference type="Gene3D" id="1.20.1280.130">
    <property type="match status" value="1"/>
</dbReference>
<keyword evidence="5" id="KW-0378">Hydrolase</keyword>
<accession>A0A067BZV2</accession>
<evidence type="ECO:0000259" key="11">
    <source>
        <dbReference type="SMART" id="SM01217"/>
    </source>
</evidence>
<dbReference type="GO" id="GO:0006896">
    <property type="term" value="P:Golgi to vacuole transport"/>
    <property type="evidence" value="ECO:0007669"/>
    <property type="project" value="TreeGrafter"/>
</dbReference>
<dbReference type="Pfam" id="PF01915">
    <property type="entry name" value="Glyco_hydro_3_C"/>
    <property type="match status" value="1"/>
</dbReference>
<dbReference type="InterPro" id="IPR012501">
    <property type="entry name" value="Vps54_C"/>
</dbReference>
<dbReference type="Gene3D" id="6.10.250.860">
    <property type="match status" value="1"/>
</dbReference>
<evidence type="ECO:0000256" key="5">
    <source>
        <dbReference type="ARBA" id="ARBA00022801"/>
    </source>
</evidence>
<reference evidence="12 13" key="1">
    <citation type="journal article" date="2013" name="PLoS Genet.">
        <title>Distinctive expansion of potential virulence genes in the genome of the oomycete fish pathogen Saprolegnia parasitica.</title>
        <authorList>
            <person name="Jiang R.H."/>
            <person name="de Bruijn I."/>
            <person name="Haas B.J."/>
            <person name="Belmonte R."/>
            <person name="Lobach L."/>
            <person name="Christie J."/>
            <person name="van den Ackerveken G."/>
            <person name="Bottin A."/>
            <person name="Bulone V."/>
            <person name="Diaz-Moreno S.M."/>
            <person name="Dumas B."/>
            <person name="Fan L."/>
            <person name="Gaulin E."/>
            <person name="Govers F."/>
            <person name="Grenville-Briggs L.J."/>
            <person name="Horner N.R."/>
            <person name="Levin J.Z."/>
            <person name="Mammella M."/>
            <person name="Meijer H.J."/>
            <person name="Morris P."/>
            <person name="Nusbaum C."/>
            <person name="Oome S."/>
            <person name="Phillips A.J."/>
            <person name="van Rooyen D."/>
            <person name="Rzeszutek E."/>
            <person name="Saraiva M."/>
            <person name="Secombes C.J."/>
            <person name="Seidl M.F."/>
            <person name="Snel B."/>
            <person name="Stassen J.H."/>
            <person name="Sykes S."/>
            <person name="Tripathy S."/>
            <person name="van den Berg H."/>
            <person name="Vega-Arreguin J.C."/>
            <person name="Wawra S."/>
            <person name="Young S.K."/>
            <person name="Zeng Q."/>
            <person name="Dieguez-Uribeondo J."/>
            <person name="Russ C."/>
            <person name="Tyler B.M."/>
            <person name="van West P."/>
        </authorList>
    </citation>
    <scope>NUCLEOTIDE SEQUENCE [LARGE SCALE GENOMIC DNA]</scope>
    <source>
        <strain evidence="12 13">CBS 223.65</strain>
    </source>
</reference>
<dbReference type="InterPro" id="IPR013783">
    <property type="entry name" value="Ig-like_fold"/>
</dbReference>
<dbReference type="GO" id="GO:0015031">
    <property type="term" value="P:protein transport"/>
    <property type="evidence" value="ECO:0007669"/>
    <property type="project" value="UniProtKB-KW"/>
</dbReference>
<dbReference type="KEGG" id="spar:SPRG_11337"/>
<gene>
    <name evidence="12" type="ORF">SPRG_11337</name>
</gene>
<dbReference type="RefSeq" id="XP_012206908.1">
    <property type="nucleotide sequence ID" value="XM_012351518.1"/>
</dbReference>
<dbReference type="InterPro" id="IPR002772">
    <property type="entry name" value="Glyco_hydro_3_C"/>
</dbReference>
<evidence type="ECO:0000256" key="1">
    <source>
        <dbReference type="ARBA" id="ARBA00004601"/>
    </source>
</evidence>
<protein>
    <recommendedName>
        <fullName evidence="3">Vacuolar protein sorting-associated protein 54</fullName>
    </recommendedName>
</protein>
<dbReference type="Pfam" id="PF07928">
    <property type="entry name" value="Vps54"/>
    <property type="match status" value="1"/>
</dbReference>
<comment type="similarity">
    <text evidence="2">Belongs to the VPS54 family.</text>
</comment>
<keyword evidence="6" id="KW-0653">Protein transport</keyword>
<proteinExistence type="inferred from homology"/>
<dbReference type="GO" id="GO:0005829">
    <property type="term" value="C:cytosol"/>
    <property type="evidence" value="ECO:0007669"/>
    <property type="project" value="GOC"/>
</dbReference>
<evidence type="ECO:0000256" key="8">
    <source>
        <dbReference type="ARBA" id="ARBA00023054"/>
    </source>
</evidence>
<comment type="subcellular location">
    <subcellularLocation>
        <location evidence="1">Golgi apparatus</location>
        <location evidence="1">trans-Golgi network</location>
    </subcellularLocation>
</comment>
<dbReference type="VEuPathDB" id="FungiDB:SPRG_11337"/>
<evidence type="ECO:0000313" key="13">
    <source>
        <dbReference type="Proteomes" id="UP000030745"/>
    </source>
</evidence>
<feature type="compositionally biased region" description="Basic and acidic residues" evidence="10">
    <location>
        <begin position="495"/>
        <end position="504"/>
    </location>
</feature>